<evidence type="ECO:0000259" key="7">
    <source>
        <dbReference type="PROSITE" id="PS50954"/>
    </source>
</evidence>
<feature type="transmembrane region" description="Helical" evidence="6">
    <location>
        <begin position="657"/>
        <end position="682"/>
    </location>
</feature>
<dbReference type="AlphaFoldDB" id="A0A9P9YY00"/>
<keyword evidence="2" id="KW-1003">Cell membrane</keyword>
<evidence type="ECO:0000313" key="8">
    <source>
        <dbReference type="EMBL" id="KAI8045161.1"/>
    </source>
</evidence>
<feature type="transmembrane region" description="Helical" evidence="6">
    <location>
        <begin position="387"/>
        <end position="407"/>
    </location>
</feature>
<dbReference type="Proteomes" id="UP001059596">
    <property type="component" value="Chromosome 3R"/>
</dbReference>
<name>A0A9P9YY00_9MUSC</name>
<organism evidence="8 9">
    <name type="scientific">Drosophila gunungcola</name>
    <name type="common">fruit fly</name>
    <dbReference type="NCBI Taxonomy" id="103775"/>
    <lineage>
        <taxon>Eukaryota</taxon>
        <taxon>Metazoa</taxon>
        <taxon>Ecdysozoa</taxon>
        <taxon>Arthropoda</taxon>
        <taxon>Hexapoda</taxon>
        <taxon>Insecta</taxon>
        <taxon>Pterygota</taxon>
        <taxon>Neoptera</taxon>
        <taxon>Endopterygota</taxon>
        <taxon>Diptera</taxon>
        <taxon>Brachycera</taxon>
        <taxon>Muscomorpha</taxon>
        <taxon>Ephydroidea</taxon>
        <taxon>Drosophilidae</taxon>
        <taxon>Drosophila</taxon>
        <taxon>Sophophora</taxon>
    </lineage>
</organism>
<comment type="caution">
    <text evidence="8">The sequence shown here is derived from an EMBL/GenBank/DDBJ whole genome shotgun (WGS) entry which is preliminary data.</text>
</comment>
<gene>
    <name evidence="8" type="ORF">M5D96_001340</name>
</gene>
<evidence type="ECO:0000256" key="2">
    <source>
        <dbReference type="ARBA" id="ARBA00022475"/>
    </source>
</evidence>
<sequence length="759" mass="88392">MMDASKLSAGILSCMFLCAKWTGLICFRFRNLENNVKVLEESWSNRPRWKCYMTSGCSVMIGRRRQVSLPALSAVILFCSYHYARVLGVVCFDIGQRTSDRSLVGRNQHRFKWFCLCLRLVCATMDPYEWLLQCLRLSASLICSGSIVVVQIGYEKELLRIFNSFLRLFQRVRRLSSVKIIGFGGKREFFMLLVKTVCLVYELYCELILSMLGEIILEIGSLMILHIGFFGYLTVAALYSEANRLVRSELRRQLRSLERPGGGPVSRRQLRIVEYRLDEYISVYDDIGRIFATIVMSYEVIIRSELYPSKIGMWGLVMKSFADVILLTLAVHEAVSSSRVVRRLSLEHCPISDCKEWHMKWEMFLSRLNYFEFRVRPLGLFEVSNEVILFFLSSMITYFTYVVQYGIQTNRLISGLMLRICFQYGAAFGVITFRIERKDSRLVARSRRGFRWICVGFRLLACCFYVYSYDSWAGQFADWYLRAFYILRLLGCLWFGNELLLLINRFLELFRRLSVLTNSQKNGFGGSHELALMSFKVISLLFVFFAFRLMLSPWILLTMLCDFYTSVSTGMIMHLIGILYKDLNNYVDCQLKAQLTSLEEDDSQPTLKAISNLDKCLYLYEEIHQRLFDLPLFLTLAQSLSAMAMISYHAILRQQYIFNFWGLVIKLLMDVVLLTMSVHSAVSGSRLVKRLSLENYYVTESKNHHRKLELFLGRLHRQELRVCPLDLFEVSNELTLFFLSAMVTYLTFLVQYGLQSQQI</sequence>
<feature type="transmembrane region" description="Helical" evidence="6">
    <location>
        <begin position="69"/>
        <end position="92"/>
    </location>
</feature>
<evidence type="ECO:0000313" key="9">
    <source>
        <dbReference type="Proteomes" id="UP001059596"/>
    </source>
</evidence>
<dbReference type="GO" id="GO:0050909">
    <property type="term" value="P:sensory perception of taste"/>
    <property type="evidence" value="ECO:0007669"/>
    <property type="project" value="InterPro"/>
</dbReference>
<evidence type="ECO:0000256" key="4">
    <source>
        <dbReference type="ARBA" id="ARBA00022989"/>
    </source>
</evidence>
<protein>
    <recommendedName>
        <fullName evidence="7">LEM domain-containing protein</fullName>
    </recommendedName>
</protein>
<dbReference type="GO" id="GO:0005886">
    <property type="term" value="C:plasma membrane"/>
    <property type="evidence" value="ECO:0007669"/>
    <property type="project" value="UniProtKB-SubCell"/>
</dbReference>
<dbReference type="Pfam" id="PF08395">
    <property type="entry name" value="7tm_7"/>
    <property type="match status" value="3"/>
</dbReference>
<keyword evidence="5 6" id="KW-0472">Membrane</keyword>
<dbReference type="InterPro" id="IPR003887">
    <property type="entry name" value="LEM_dom"/>
</dbReference>
<feature type="transmembrane region" description="Helical" evidence="6">
    <location>
        <begin position="479"/>
        <end position="503"/>
    </location>
</feature>
<evidence type="ECO:0000256" key="6">
    <source>
        <dbReference type="SAM" id="Phobius"/>
    </source>
</evidence>
<dbReference type="InterPro" id="IPR013604">
    <property type="entry name" value="7TM_chemorcpt"/>
</dbReference>
<accession>A0A9P9YY00</accession>
<feature type="domain" description="LEM" evidence="7">
    <location>
        <begin position="239"/>
        <end position="284"/>
    </location>
</feature>
<keyword evidence="3 6" id="KW-0812">Transmembrane</keyword>
<evidence type="ECO:0000256" key="1">
    <source>
        <dbReference type="ARBA" id="ARBA00004651"/>
    </source>
</evidence>
<feature type="transmembrane region" description="Helical" evidence="6">
    <location>
        <begin position="563"/>
        <end position="580"/>
    </location>
</feature>
<reference evidence="8" key="1">
    <citation type="journal article" date="2023" name="Genome Biol. Evol.">
        <title>Long-read-based Genome Assembly of Drosophila gunungcola Reveals Fewer Chemosensory Genes in Flower-breeding Species.</title>
        <authorList>
            <person name="Negi A."/>
            <person name="Liao B.Y."/>
            <person name="Yeh S.D."/>
        </authorList>
    </citation>
    <scope>NUCLEOTIDE SEQUENCE</scope>
    <source>
        <strain evidence="8">Sukarami</strain>
    </source>
</reference>
<feature type="transmembrane region" description="Helical" evidence="6">
    <location>
        <begin position="413"/>
        <end position="433"/>
    </location>
</feature>
<proteinExistence type="predicted"/>
<keyword evidence="9" id="KW-1185">Reference proteome</keyword>
<evidence type="ECO:0000256" key="5">
    <source>
        <dbReference type="ARBA" id="ARBA00023136"/>
    </source>
</evidence>
<feature type="transmembrane region" description="Helical" evidence="6">
    <location>
        <begin position="189"/>
        <end position="209"/>
    </location>
</feature>
<dbReference type="PROSITE" id="PS50954">
    <property type="entry name" value="LEM"/>
    <property type="match status" value="1"/>
</dbReference>
<dbReference type="EMBL" id="JAMKOV010000001">
    <property type="protein sequence ID" value="KAI8045161.1"/>
    <property type="molecule type" value="Genomic_DNA"/>
</dbReference>
<feature type="transmembrane region" description="Helical" evidence="6">
    <location>
        <begin position="734"/>
        <end position="754"/>
    </location>
</feature>
<comment type="subcellular location">
    <subcellularLocation>
        <location evidence="1">Cell membrane</location>
        <topology evidence="1">Multi-pass membrane protein</topology>
    </subcellularLocation>
</comment>
<evidence type="ECO:0000256" key="3">
    <source>
        <dbReference type="ARBA" id="ARBA00022692"/>
    </source>
</evidence>
<feature type="transmembrane region" description="Helical" evidence="6">
    <location>
        <begin position="215"/>
        <end position="239"/>
    </location>
</feature>
<keyword evidence="4 6" id="KW-1133">Transmembrane helix</keyword>
<feature type="transmembrane region" description="Helical" evidence="6">
    <location>
        <begin position="449"/>
        <end position="467"/>
    </location>
</feature>